<evidence type="ECO:0000313" key="4">
    <source>
        <dbReference type="Proteomes" id="UP000037084"/>
    </source>
</evidence>
<dbReference type="EMBL" id="LGUV01000025">
    <property type="protein sequence ID" value="KOG56965.1"/>
    <property type="molecule type" value="Genomic_DNA"/>
</dbReference>
<organism evidence="3 4">
    <name type="scientific">Streptomyces virginiae</name>
    <name type="common">Streptomyces cinnamonensis</name>
    <dbReference type="NCBI Taxonomy" id="1961"/>
    <lineage>
        <taxon>Bacteria</taxon>
        <taxon>Bacillati</taxon>
        <taxon>Actinomycetota</taxon>
        <taxon>Actinomycetes</taxon>
        <taxon>Kitasatosporales</taxon>
        <taxon>Streptomycetaceae</taxon>
        <taxon>Streptomyces</taxon>
    </lineage>
</organism>
<dbReference type="InterPro" id="IPR000551">
    <property type="entry name" value="MerR-type_HTH_dom"/>
</dbReference>
<feature type="domain" description="HTH merR-type" evidence="2">
    <location>
        <begin position="10"/>
        <end position="79"/>
    </location>
</feature>
<keyword evidence="1" id="KW-0238">DNA-binding</keyword>
<dbReference type="OrthoDB" id="9809391at2"/>
<dbReference type="SMART" id="SM00422">
    <property type="entry name" value="HTH_MERR"/>
    <property type="match status" value="1"/>
</dbReference>
<evidence type="ECO:0000256" key="1">
    <source>
        <dbReference type="ARBA" id="ARBA00023125"/>
    </source>
</evidence>
<dbReference type="InterPro" id="IPR009061">
    <property type="entry name" value="DNA-bd_dom_put_sf"/>
</dbReference>
<dbReference type="PRINTS" id="PR00040">
    <property type="entry name" value="HTHMERR"/>
</dbReference>
<dbReference type="PROSITE" id="PS50937">
    <property type="entry name" value="HTH_MERR_2"/>
    <property type="match status" value="1"/>
</dbReference>
<sequence>MDSDSKGDTLHSIGDLSRRTGLTVKTIRFYSDRGIVPPAGRSPAGYRRYGPEALARLDLVRTLRALGLDLATVRKVLDREVSLPDVATAHANALDVQIRTLRLRRAVLRAVARRGSTPMEMELMHRLATLSQAERHRLVSGFIDDAFEVPHENPEFEMLMRSVTPELPDDPTPEQVEAWVELAELCQSEDFRAALRRMAEDQAQEPARHDVAALHDALNRAMRERIAEAVSAGLVPASAGGVFLTDSLGGLYAHAFECADEGDLRRWLLARLRTTADPRSERYWQLLATVNGWPPSPTLAPVYSWFSAVFAKGDADHQEGLTR</sequence>
<accession>A0A0L8N342</accession>
<dbReference type="AlphaFoldDB" id="A0A0L8N342"/>
<dbReference type="RefSeq" id="WP_053168644.1">
    <property type="nucleotide sequence ID" value="NZ_LGUV01000025.1"/>
</dbReference>
<dbReference type="GO" id="GO:0003700">
    <property type="term" value="F:DNA-binding transcription factor activity"/>
    <property type="evidence" value="ECO:0007669"/>
    <property type="project" value="InterPro"/>
</dbReference>
<dbReference type="Pfam" id="PF13411">
    <property type="entry name" value="MerR_1"/>
    <property type="match status" value="1"/>
</dbReference>
<dbReference type="CDD" id="cd00592">
    <property type="entry name" value="HTH_MerR-like"/>
    <property type="match status" value="1"/>
</dbReference>
<name>A0A0L8N342_STRVG</name>
<dbReference type="PANTHER" id="PTHR30204">
    <property type="entry name" value="REDOX-CYCLING DRUG-SENSING TRANSCRIPTIONAL ACTIVATOR SOXR"/>
    <property type="match status" value="1"/>
</dbReference>
<dbReference type="InterPro" id="IPR047057">
    <property type="entry name" value="MerR_fam"/>
</dbReference>
<gene>
    <name evidence="3" type="ORF">ADK75_05965</name>
</gene>
<dbReference type="Gene3D" id="1.10.1660.10">
    <property type="match status" value="1"/>
</dbReference>
<dbReference type="GO" id="GO:0003677">
    <property type="term" value="F:DNA binding"/>
    <property type="evidence" value="ECO:0007669"/>
    <property type="project" value="UniProtKB-KW"/>
</dbReference>
<protein>
    <submittedName>
        <fullName evidence="3">MerR family transcriptional regulator</fullName>
    </submittedName>
</protein>
<dbReference type="SUPFAM" id="SSF46955">
    <property type="entry name" value="Putative DNA-binding domain"/>
    <property type="match status" value="1"/>
</dbReference>
<reference evidence="4" key="1">
    <citation type="submission" date="2015-07" db="EMBL/GenBank/DDBJ databases">
        <authorList>
            <consortium name="Consortium for Microbial Forensics and Genomics (microFORGE)"/>
            <person name="Knight B.M."/>
            <person name="Roberts D.P."/>
            <person name="Lin D."/>
            <person name="Hari K."/>
            <person name="Fletcher J."/>
            <person name="Melcher U."/>
            <person name="Blagden T."/>
            <person name="Winegar R.A."/>
        </authorList>
    </citation>
    <scope>NUCLEOTIDE SEQUENCE [LARGE SCALE GENOMIC DNA]</scope>
    <source>
        <strain evidence="4">NRRL B-1447</strain>
    </source>
</reference>
<evidence type="ECO:0000259" key="2">
    <source>
        <dbReference type="PROSITE" id="PS50937"/>
    </source>
</evidence>
<dbReference type="Proteomes" id="UP000037084">
    <property type="component" value="Unassembled WGS sequence"/>
</dbReference>
<proteinExistence type="predicted"/>
<comment type="caution">
    <text evidence="3">The sequence shown here is derived from an EMBL/GenBank/DDBJ whole genome shotgun (WGS) entry which is preliminary data.</text>
</comment>
<evidence type="ECO:0000313" key="3">
    <source>
        <dbReference type="EMBL" id="KOG56965.1"/>
    </source>
</evidence>
<dbReference type="PATRIC" id="fig|1961.12.peg.1312"/>
<dbReference type="PANTHER" id="PTHR30204:SF93">
    <property type="entry name" value="HTH MERR-TYPE DOMAIN-CONTAINING PROTEIN"/>
    <property type="match status" value="1"/>
</dbReference>